<evidence type="ECO:0000259" key="10">
    <source>
        <dbReference type="PROSITE" id="PS50268"/>
    </source>
</evidence>
<dbReference type="GO" id="GO:0007156">
    <property type="term" value="P:homophilic cell adhesion via plasma membrane adhesion molecules"/>
    <property type="evidence" value="ECO:0007669"/>
    <property type="project" value="InterPro"/>
</dbReference>
<evidence type="ECO:0000256" key="1">
    <source>
        <dbReference type="ARBA" id="ARBA00004370"/>
    </source>
</evidence>
<dbReference type="Pfam" id="PF00028">
    <property type="entry name" value="Cadherin"/>
    <property type="match status" value="1"/>
</dbReference>
<gene>
    <name evidence="11" type="ORF">KP79_PYT23368</name>
</gene>
<evidence type="ECO:0000313" key="11">
    <source>
        <dbReference type="EMBL" id="OWF49306.1"/>
    </source>
</evidence>
<dbReference type="PROSITE" id="PS50268">
    <property type="entry name" value="CADHERIN_2"/>
    <property type="match status" value="6"/>
</dbReference>
<dbReference type="PROSITE" id="PS00232">
    <property type="entry name" value="CADHERIN_1"/>
    <property type="match status" value="1"/>
</dbReference>
<dbReference type="Gene3D" id="2.60.40.60">
    <property type="entry name" value="Cadherins"/>
    <property type="match status" value="6"/>
</dbReference>
<accession>A0A210QKS7</accession>
<feature type="domain" description="Cadherin" evidence="10">
    <location>
        <begin position="57"/>
        <end position="153"/>
    </location>
</feature>
<dbReference type="GO" id="GO:0005886">
    <property type="term" value="C:plasma membrane"/>
    <property type="evidence" value="ECO:0007669"/>
    <property type="project" value="UniProtKB-SubCell"/>
</dbReference>
<dbReference type="PANTHER" id="PTHR24026:SF126">
    <property type="entry name" value="PROTOCADHERIN FAT 4"/>
    <property type="match status" value="1"/>
</dbReference>
<feature type="domain" description="Cadherin" evidence="10">
    <location>
        <begin position="447"/>
        <end position="548"/>
    </location>
</feature>
<dbReference type="Proteomes" id="UP000242188">
    <property type="component" value="Unassembled WGS sequence"/>
</dbReference>
<dbReference type="GO" id="GO:0005509">
    <property type="term" value="F:calcium ion binding"/>
    <property type="evidence" value="ECO:0007669"/>
    <property type="project" value="UniProtKB-UniRule"/>
</dbReference>
<dbReference type="OrthoDB" id="6086648at2759"/>
<dbReference type="AlphaFoldDB" id="A0A210QKS7"/>
<feature type="domain" description="Cadherin" evidence="10">
    <location>
        <begin position="649"/>
        <end position="763"/>
    </location>
</feature>
<evidence type="ECO:0000256" key="4">
    <source>
        <dbReference type="ARBA" id="ARBA00022837"/>
    </source>
</evidence>
<feature type="compositionally biased region" description="Basic and acidic residues" evidence="8">
    <location>
        <begin position="810"/>
        <end position="833"/>
    </location>
</feature>
<organism evidence="11 12">
    <name type="scientific">Mizuhopecten yessoensis</name>
    <name type="common">Japanese scallop</name>
    <name type="synonym">Patinopecten yessoensis</name>
    <dbReference type="NCBI Taxonomy" id="6573"/>
    <lineage>
        <taxon>Eukaryota</taxon>
        <taxon>Metazoa</taxon>
        <taxon>Spiralia</taxon>
        <taxon>Lophotrochozoa</taxon>
        <taxon>Mollusca</taxon>
        <taxon>Bivalvia</taxon>
        <taxon>Autobranchia</taxon>
        <taxon>Pteriomorphia</taxon>
        <taxon>Pectinida</taxon>
        <taxon>Pectinoidea</taxon>
        <taxon>Pectinidae</taxon>
        <taxon>Mizuhopecten</taxon>
    </lineage>
</organism>
<keyword evidence="6 9" id="KW-0472">Membrane</keyword>
<keyword evidence="4 7" id="KW-0106">Calcium</keyword>
<feature type="domain" description="Cadherin" evidence="10">
    <location>
        <begin position="154"/>
        <end position="251"/>
    </location>
</feature>
<feature type="domain" description="Cadherin" evidence="10">
    <location>
        <begin position="350"/>
        <end position="444"/>
    </location>
</feature>
<feature type="transmembrane region" description="Helical" evidence="9">
    <location>
        <begin position="770"/>
        <end position="791"/>
    </location>
</feature>
<dbReference type="PRINTS" id="PR00205">
    <property type="entry name" value="CADHERIN"/>
</dbReference>
<dbReference type="SUPFAM" id="SSF49313">
    <property type="entry name" value="Cadherin-like"/>
    <property type="match status" value="6"/>
</dbReference>
<evidence type="ECO:0000256" key="7">
    <source>
        <dbReference type="PROSITE-ProRule" id="PRU00043"/>
    </source>
</evidence>
<proteinExistence type="predicted"/>
<protein>
    <submittedName>
        <fullName evidence="11">Protocadherin Fat 4</fullName>
    </submittedName>
</protein>
<reference evidence="11 12" key="1">
    <citation type="journal article" date="2017" name="Nat. Ecol. Evol.">
        <title>Scallop genome provides insights into evolution of bilaterian karyotype and development.</title>
        <authorList>
            <person name="Wang S."/>
            <person name="Zhang J."/>
            <person name="Jiao W."/>
            <person name="Li J."/>
            <person name="Xun X."/>
            <person name="Sun Y."/>
            <person name="Guo X."/>
            <person name="Huan P."/>
            <person name="Dong B."/>
            <person name="Zhang L."/>
            <person name="Hu X."/>
            <person name="Sun X."/>
            <person name="Wang J."/>
            <person name="Zhao C."/>
            <person name="Wang Y."/>
            <person name="Wang D."/>
            <person name="Huang X."/>
            <person name="Wang R."/>
            <person name="Lv J."/>
            <person name="Li Y."/>
            <person name="Zhang Z."/>
            <person name="Liu B."/>
            <person name="Lu W."/>
            <person name="Hui Y."/>
            <person name="Liang J."/>
            <person name="Zhou Z."/>
            <person name="Hou R."/>
            <person name="Li X."/>
            <person name="Liu Y."/>
            <person name="Li H."/>
            <person name="Ning X."/>
            <person name="Lin Y."/>
            <person name="Zhao L."/>
            <person name="Xing Q."/>
            <person name="Dou J."/>
            <person name="Li Y."/>
            <person name="Mao J."/>
            <person name="Guo H."/>
            <person name="Dou H."/>
            <person name="Li T."/>
            <person name="Mu C."/>
            <person name="Jiang W."/>
            <person name="Fu Q."/>
            <person name="Fu X."/>
            <person name="Miao Y."/>
            <person name="Liu J."/>
            <person name="Yu Q."/>
            <person name="Li R."/>
            <person name="Liao H."/>
            <person name="Li X."/>
            <person name="Kong Y."/>
            <person name="Jiang Z."/>
            <person name="Chourrout D."/>
            <person name="Li R."/>
            <person name="Bao Z."/>
        </authorList>
    </citation>
    <scope>NUCLEOTIDE SEQUENCE [LARGE SCALE GENOMIC DNA]</scope>
    <source>
        <strain evidence="11 12">PY_sf001</strain>
    </source>
</reference>
<evidence type="ECO:0000256" key="2">
    <source>
        <dbReference type="ARBA" id="ARBA00022692"/>
    </source>
</evidence>
<keyword evidence="12" id="KW-1185">Reference proteome</keyword>
<comment type="subcellular location">
    <subcellularLocation>
        <location evidence="1">Membrane</location>
    </subcellularLocation>
</comment>
<name>A0A210QKS7_MIZYE</name>
<dbReference type="CDD" id="cd11304">
    <property type="entry name" value="Cadherin_repeat"/>
    <property type="match status" value="4"/>
</dbReference>
<evidence type="ECO:0000256" key="8">
    <source>
        <dbReference type="SAM" id="MobiDB-lite"/>
    </source>
</evidence>
<dbReference type="InterPro" id="IPR020894">
    <property type="entry name" value="Cadherin_CS"/>
</dbReference>
<dbReference type="PANTHER" id="PTHR24026">
    <property type="entry name" value="FAT ATYPICAL CADHERIN-RELATED"/>
    <property type="match status" value="1"/>
</dbReference>
<evidence type="ECO:0000256" key="9">
    <source>
        <dbReference type="SAM" id="Phobius"/>
    </source>
</evidence>
<keyword evidence="5 9" id="KW-1133">Transmembrane helix</keyword>
<comment type="caution">
    <text evidence="11">The sequence shown here is derived from an EMBL/GenBank/DDBJ whole genome shotgun (WGS) entry which is preliminary data.</text>
</comment>
<keyword evidence="2 9" id="KW-0812">Transmembrane</keyword>
<evidence type="ECO:0000256" key="6">
    <source>
        <dbReference type="ARBA" id="ARBA00023136"/>
    </source>
</evidence>
<evidence type="ECO:0000256" key="3">
    <source>
        <dbReference type="ARBA" id="ARBA00022737"/>
    </source>
</evidence>
<evidence type="ECO:0000313" key="12">
    <source>
        <dbReference type="Proteomes" id="UP000242188"/>
    </source>
</evidence>
<feature type="domain" description="Cadherin" evidence="10">
    <location>
        <begin position="549"/>
        <end position="648"/>
    </location>
</feature>
<keyword evidence="3" id="KW-0677">Repeat</keyword>
<dbReference type="InterPro" id="IPR015919">
    <property type="entry name" value="Cadherin-like_sf"/>
</dbReference>
<dbReference type="SMART" id="SM00112">
    <property type="entry name" value="CA"/>
    <property type="match status" value="4"/>
</dbReference>
<feature type="region of interest" description="Disordered" evidence="8">
    <location>
        <begin position="810"/>
        <end position="862"/>
    </location>
</feature>
<dbReference type="InterPro" id="IPR002126">
    <property type="entry name" value="Cadherin-like_dom"/>
</dbReference>
<sequence length="875" mass="93176">METEMATISKGLRTLMELLLIHGVRKTSTGQQTTPLMQCLMEYVVLFTVPSNAPTFSNLANTASVSDSAVAGTSVFTVAVSDVDGDIQSTEMTNASPYFSFDTSTLEVSVLSTAPAGAYPLNFKVTDRCTNTATATLSVTVADPCTGSSSPTFSDATPTASISTTAAVGTTVSTLTVSDVDGGTLTTVMTSSSPYFTFDTSSLDVKVLSSLTSGTYVLEFQVVDNDGHTGTSQLNITVDNAKPLITSLPTYAYLTESTTAETLLHTLVTSDASPSDTVTCLLVASDPTSSDFTVKLVSGTSYGIYSLASHSFNYVTTKRYKLTINCTDTKDDVSGSFYVYILPNRPPTFTNLPNSISVAHSSSSGTSVFHVTGSDTEGDTLTFSMSCSSCPFQITNGGEISTNQVLSGSTVGYDIFVLVTDATTSVGPNVLTVKISDINADPVITNLPFPSNISVLENQPVGTAVFTVVSGDVDTSQTLVYSLLVTPSSGQTLFTIDSNGVITTTLSIDYDTQTDVYFNIAVTVSDGQASDTEPLYVIIQNENEAPSFSSIAYYLSAIEEEVRGTSLGTPSYGVTDPDLDSINYSIDCYQFLINSSTGEITFYAAYDLDLAGSSSTISCIVSADDGELTGTATLIVTINDINDNSPIFDNEIYSFTSSVSAKSGAVIGTVSATDADYSTLYGAVTFTINQTLLSTNYFGVSGTGSLFAVQDLSALGSGSVHDVTVTATDTDGNHDTSLVTIIIPDYTTTTGQVTDSDDRYLTFIEDTKNVAWLTSFCLASFGSMCLIGYLINKYELLKFWRDGLKETFQRKGDKTSKSRNGSDARQRKNERRSSNTNGSRNTTRRKQPMQSSDSGMPRQKIRDIRHFINAQTTQF</sequence>
<dbReference type="EMBL" id="NEDP02003184">
    <property type="protein sequence ID" value="OWF49306.1"/>
    <property type="molecule type" value="Genomic_DNA"/>
</dbReference>
<evidence type="ECO:0000256" key="5">
    <source>
        <dbReference type="ARBA" id="ARBA00022989"/>
    </source>
</evidence>